<accession>A0AAN7PCG4</accession>
<organism evidence="1 2">
    <name type="scientific">Mycteria americana</name>
    <name type="common">Wood stork</name>
    <dbReference type="NCBI Taxonomy" id="33587"/>
    <lineage>
        <taxon>Eukaryota</taxon>
        <taxon>Metazoa</taxon>
        <taxon>Chordata</taxon>
        <taxon>Craniata</taxon>
        <taxon>Vertebrata</taxon>
        <taxon>Euteleostomi</taxon>
        <taxon>Archelosauria</taxon>
        <taxon>Archosauria</taxon>
        <taxon>Dinosauria</taxon>
        <taxon>Saurischia</taxon>
        <taxon>Theropoda</taxon>
        <taxon>Coelurosauria</taxon>
        <taxon>Aves</taxon>
        <taxon>Neognathae</taxon>
        <taxon>Neoaves</taxon>
        <taxon>Aequornithes</taxon>
        <taxon>Ciconiiformes</taxon>
        <taxon>Ciconiidae</taxon>
        <taxon>Mycteria</taxon>
    </lineage>
</organism>
<proteinExistence type="predicted"/>
<dbReference type="Proteomes" id="UP001333110">
    <property type="component" value="Unassembled WGS sequence"/>
</dbReference>
<reference evidence="1 2" key="1">
    <citation type="journal article" date="2023" name="J. Hered.">
        <title>Chromosome-level genome of the wood stork (Mycteria americana) provides insight into avian chromosome evolution.</title>
        <authorList>
            <person name="Flamio R. Jr."/>
            <person name="Ramstad K.M."/>
        </authorList>
    </citation>
    <scope>NUCLEOTIDE SEQUENCE [LARGE SCALE GENOMIC DNA]</scope>
    <source>
        <strain evidence="1">JAX WOST 10</strain>
    </source>
</reference>
<dbReference type="AlphaFoldDB" id="A0AAN7PCG4"/>
<evidence type="ECO:0000313" key="2">
    <source>
        <dbReference type="Proteomes" id="UP001333110"/>
    </source>
</evidence>
<protein>
    <submittedName>
        <fullName evidence="1">Uncharacterized protein</fullName>
    </submittedName>
</protein>
<sequence length="158" mass="17609">MPPIFIGAGAPATERHMVCHVKHWTGRQKWIPGCNKKHLSTNAFKDLHILLKLWGPELHMVSKGKDNLGYLKSHHPAMSKDIFNSIRLLRAPSNLTLNVSRDGASTTSLGNMFQCFTTLILKNVVLISSLNLPSFSLKPLPLLLSQQALLKYLSPSFL</sequence>
<keyword evidence="2" id="KW-1185">Reference proteome</keyword>
<evidence type="ECO:0000313" key="1">
    <source>
        <dbReference type="EMBL" id="KAK4828550.1"/>
    </source>
</evidence>
<gene>
    <name evidence="1" type="ORF">QYF61_027519</name>
</gene>
<dbReference type="EMBL" id="JAUNZN010000002">
    <property type="protein sequence ID" value="KAK4828550.1"/>
    <property type="molecule type" value="Genomic_DNA"/>
</dbReference>
<name>A0AAN7PCG4_MYCAM</name>
<comment type="caution">
    <text evidence="1">The sequence shown here is derived from an EMBL/GenBank/DDBJ whole genome shotgun (WGS) entry which is preliminary data.</text>
</comment>